<feature type="coiled-coil region" evidence="1">
    <location>
        <begin position="82"/>
        <end position="183"/>
    </location>
</feature>
<accession>A0A412TT72</accession>
<dbReference type="PROSITE" id="PS51257">
    <property type="entry name" value="PROKAR_LIPOPROTEIN"/>
    <property type="match status" value="1"/>
</dbReference>
<evidence type="ECO:0000313" key="2">
    <source>
        <dbReference type="EMBL" id="RGU57006.1"/>
    </source>
</evidence>
<dbReference type="AlphaFoldDB" id="A0A412TT72"/>
<comment type="caution">
    <text evidence="2">The sequence shown here is derived from an EMBL/GenBank/DDBJ whole genome shotgun (WGS) entry which is preliminary data.</text>
</comment>
<evidence type="ECO:0000256" key="1">
    <source>
        <dbReference type="SAM" id="Coils"/>
    </source>
</evidence>
<dbReference type="Proteomes" id="UP000284243">
    <property type="component" value="Unassembled WGS sequence"/>
</dbReference>
<organism evidence="2 3">
    <name type="scientific">Odoribacter splanchnicus</name>
    <dbReference type="NCBI Taxonomy" id="28118"/>
    <lineage>
        <taxon>Bacteria</taxon>
        <taxon>Pseudomonadati</taxon>
        <taxon>Bacteroidota</taxon>
        <taxon>Bacteroidia</taxon>
        <taxon>Bacteroidales</taxon>
        <taxon>Odoribacteraceae</taxon>
        <taxon>Odoribacter</taxon>
    </lineage>
</organism>
<name>A0A412TT72_9BACT</name>
<dbReference type="RefSeq" id="WP_022161161.1">
    <property type="nucleotide sequence ID" value="NZ_BAABYK010000001.1"/>
</dbReference>
<evidence type="ECO:0000313" key="3">
    <source>
        <dbReference type="Proteomes" id="UP000284243"/>
    </source>
</evidence>
<evidence type="ECO:0008006" key="4">
    <source>
        <dbReference type="Google" id="ProtNLM"/>
    </source>
</evidence>
<reference evidence="2 3" key="1">
    <citation type="submission" date="2018-08" db="EMBL/GenBank/DDBJ databases">
        <title>A genome reference for cultivated species of the human gut microbiota.</title>
        <authorList>
            <person name="Zou Y."/>
            <person name="Xue W."/>
            <person name="Luo G."/>
        </authorList>
    </citation>
    <scope>NUCLEOTIDE SEQUENCE [LARGE SCALE GENOMIC DNA]</scope>
    <source>
        <strain evidence="2 3">AF16-14</strain>
    </source>
</reference>
<keyword evidence="1" id="KW-0175">Coiled coil</keyword>
<sequence length="291" mass="32649">MKKIVILGIGASMFFLGSCVESSQKYKSLQARLDSLSTVHIMQNSEMESMLADLNDISAGMQSLRDAERLLTLETINENKANSKSKQQLNQLKKDVQAITEAIASYKEQISKLEGKNKSQSAEFKRLIAGLNAELDQRTQKLNEITKQLAEKNQQLAVKTEEVANLTENVEALDKANKSQQMTINEQDMAIHQGHYLIGNRKELKEAEVISRQGIFCPPIVSSQAQKANFTDLDIREMKVIPLNSKKAKLLSVHPADSYTLETGEDGNMTLKINDENNFWKQTKYLVVMIG</sequence>
<protein>
    <recommendedName>
        <fullName evidence="4">Lipoprotein</fullName>
    </recommendedName>
</protein>
<gene>
    <name evidence="2" type="ORF">DWW57_07380</name>
</gene>
<proteinExistence type="predicted"/>
<dbReference type="EMBL" id="QRYC01000007">
    <property type="protein sequence ID" value="RGU57006.1"/>
    <property type="molecule type" value="Genomic_DNA"/>
</dbReference>